<dbReference type="Pfam" id="PF00929">
    <property type="entry name" value="RNase_T"/>
    <property type="match status" value="1"/>
</dbReference>
<dbReference type="InterPro" id="IPR012337">
    <property type="entry name" value="RNaseH-like_sf"/>
</dbReference>
<dbReference type="HOGENOM" id="CLU_064761_2_0_7"/>
<dbReference type="InterPro" id="IPR013520">
    <property type="entry name" value="Ribonucl_H"/>
</dbReference>
<dbReference type="FunFam" id="3.30.420.10:FF:000003">
    <property type="entry name" value="Oligoribonuclease"/>
    <property type="match status" value="1"/>
</dbReference>
<sequence>MSKYKSRYNYNLVWIDLEMTGLDIEKDVILEIATLVTNNELDILAKGPALVINQKNEILEQMSSWCIKHHTASGLVEAVKQSTITIEEAELKTLDFLKEYTVPEGSVLCGNSVWQDRNFIRKYMKNLDEFLNYRIIDVSSIKELVNRWYPNSSKSNFVKPDGHRALEDIIYSVEELKHYRTYFFLPPLD</sequence>
<dbReference type="GO" id="GO:0003676">
    <property type="term" value="F:nucleic acid binding"/>
    <property type="evidence" value="ECO:0007669"/>
    <property type="project" value="InterPro"/>
</dbReference>
<keyword evidence="8" id="KW-1185">Reference proteome</keyword>
<name>V6DGD2_9BACT</name>
<dbReference type="OrthoDB" id="9801329at2"/>
<evidence type="ECO:0000256" key="1">
    <source>
        <dbReference type="ARBA" id="ARBA00009921"/>
    </source>
</evidence>
<dbReference type="KEGG" id="dpb:BABL1_gene_402"/>
<evidence type="ECO:0000313" key="7">
    <source>
        <dbReference type="EMBL" id="CDK30614.1"/>
    </source>
</evidence>
<dbReference type="STRING" id="673862.BABL1_gene_402"/>
<reference evidence="7 8" key="1">
    <citation type="journal article" date="2015" name="Biol. Direct">
        <title>Babela massiliensis, a representative of a widespread bacterial phylum with unusual adaptations to parasitism in amoebae.</title>
        <authorList>
            <person name="Pagnier I."/>
            <person name="Yutin N."/>
            <person name="Croce O."/>
            <person name="Makarova K.S."/>
            <person name="Wolf Y.I."/>
            <person name="Benamar S."/>
            <person name="Raoult D."/>
            <person name="Koonin E.V."/>
            <person name="La Scola B."/>
        </authorList>
    </citation>
    <scope>NUCLEOTIDE SEQUENCE [LARGE SCALE GENOMIC DNA]</scope>
    <source>
        <strain evidence="8">BABL1</strain>
    </source>
</reference>
<accession>V6DGD2</accession>
<dbReference type="Proteomes" id="UP000018769">
    <property type="component" value="Chromosome I"/>
</dbReference>
<dbReference type="PANTHER" id="PTHR11046">
    <property type="entry name" value="OLIGORIBONUCLEASE, MITOCHONDRIAL"/>
    <property type="match status" value="1"/>
</dbReference>
<gene>
    <name evidence="7" type="primary">orn</name>
    <name evidence="7" type="ORF">BABL1_gene_402</name>
</gene>
<dbReference type="NCBIfam" id="NF003765">
    <property type="entry name" value="PRK05359.1"/>
    <property type="match status" value="1"/>
</dbReference>
<feature type="domain" description="Exonuclease" evidence="6">
    <location>
        <begin position="11"/>
        <end position="185"/>
    </location>
</feature>
<evidence type="ECO:0000256" key="3">
    <source>
        <dbReference type="ARBA" id="ARBA00022801"/>
    </source>
</evidence>
<evidence type="ECO:0000256" key="2">
    <source>
        <dbReference type="ARBA" id="ARBA00022722"/>
    </source>
</evidence>
<evidence type="ECO:0000313" key="8">
    <source>
        <dbReference type="Proteomes" id="UP000018769"/>
    </source>
</evidence>
<dbReference type="PANTHER" id="PTHR11046:SF0">
    <property type="entry name" value="OLIGORIBONUCLEASE, MITOCHONDRIAL"/>
    <property type="match status" value="1"/>
</dbReference>
<dbReference type="InterPro" id="IPR022894">
    <property type="entry name" value="Oligoribonuclease"/>
</dbReference>
<dbReference type="CDD" id="cd06135">
    <property type="entry name" value="Orn"/>
    <property type="match status" value="1"/>
</dbReference>
<keyword evidence="3" id="KW-0378">Hydrolase</keyword>
<dbReference type="InterPro" id="IPR036397">
    <property type="entry name" value="RNaseH_sf"/>
</dbReference>
<dbReference type="EMBL" id="HG793133">
    <property type="protein sequence ID" value="CDK30614.1"/>
    <property type="molecule type" value="Genomic_DNA"/>
</dbReference>
<dbReference type="RefSeq" id="WP_023792024.1">
    <property type="nucleotide sequence ID" value="NC_023003.1"/>
</dbReference>
<keyword evidence="4" id="KW-0269">Exonuclease</keyword>
<dbReference type="PATRIC" id="fig|673862.3.peg.499"/>
<dbReference type="eggNOG" id="COG1949">
    <property type="taxonomic scope" value="Bacteria"/>
</dbReference>
<dbReference type="AlphaFoldDB" id="V6DGD2"/>
<dbReference type="Gene3D" id="3.30.420.10">
    <property type="entry name" value="Ribonuclease H-like superfamily/Ribonuclease H"/>
    <property type="match status" value="1"/>
</dbReference>
<comment type="similarity">
    <text evidence="1">Belongs to the oligoribonuclease family.</text>
</comment>
<proteinExistence type="inferred from homology"/>
<evidence type="ECO:0000259" key="6">
    <source>
        <dbReference type="SMART" id="SM00479"/>
    </source>
</evidence>
<protein>
    <recommendedName>
        <fullName evidence="5">Oligoribonuclease</fullName>
    </recommendedName>
</protein>
<dbReference type="GO" id="GO:0000175">
    <property type="term" value="F:3'-5'-RNA exonuclease activity"/>
    <property type="evidence" value="ECO:0007669"/>
    <property type="project" value="InterPro"/>
</dbReference>
<dbReference type="SMART" id="SM00479">
    <property type="entry name" value="EXOIII"/>
    <property type="match status" value="1"/>
</dbReference>
<dbReference type="SUPFAM" id="SSF53098">
    <property type="entry name" value="Ribonuclease H-like"/>
    <property type="match status" value="1"/>
</dbReference>
<keyword evidence="2" id="KW-0540">Nuclease</keyword>
<organism evidence="7 8">
    <name type="scientific">Candidatus Babela massiliensis</name>
    <dbReference type="NCBI Taxonomy" id="673862"/>
    <lineage>
        <taxon>Bacteria</taxon>
        <taxon>Candidatus Babelota</taxon>
        <taxon>Candidatus Babeliae</taxon>
        <taxon>Candidatus Babeliales</taxon>
        <taxon>Candidatus Babeliaceae</taxon>
        <taxon>Candidatus Babela</taxon>
    </lineage>
</organism>
<evidence type="ECO:0000256" key="4">
    <source>
        <dbReference type="ARBA" id="ARBA00022839"/>
    </source>
</evidence>
<evidence type="ECO:0000256" key="5">
    <source>
        <dbReference type="ARBA" id="ARBA00070964"/>
    </source>
</evidence>